<feature type="coiled-coil region" evidence="7">
    <location>
        <begin position="230"/>
        <end position="334"/>
    </location>
</feature>
<accession>A0A0T6AZV0</accession>
<comment type="caution">
    <text evidence="11">The sequence shown here is derived from an EMBL/GenBank/DDBJ whole genome shotgun (WGS) entry which is preliminary data.</text>
</comment>
<gene>
    <name evidence="11" type="ORF">AMK59_5511</name>
</gene>
<dbReference type="EMBL" id="LJIG01016433">
    <property type="protein sequence ID" value="KRT80616.1"/>
    <property type="molecule type" value="Genomic_DNA"/>
</dbReference>
<comment type="similarity">
    <text evidence="6">Belongs to the BRE1 family.</text>
</comment>
<dbReference type="PANTHER" id="PTHR23163:SF0">
    <property type="entry name" value="E3 UBIQUITIN-PROTEIN LIGASE BRE1"/>
    <property type="match status" value="1"/>
</dbReference>
<organism evidence="11 12">
    <name type="scientific">Oryctes borbonicus</name>
    <dbReference type="NCBI Taxonomy" id="1629725"/>
    <lineage>
        <taxon>Eukaryota</taxon>
        <taxon>Metazoa</taxon>
        <taxon>Ecdysozoa</taxon>
        <taxon>Arthropoda</taxon>
        <taxon>Hexapoda</taxon>
        <taxon>Insecta</taxon>
        <taxon>Pterygota</taxon>
        <taxon>Neoptera</taxon>
        <taxon>Endopterygota</taxon>
        <taxon>Coleoptera</taxon>
        <taxon>Polyphaga</taxon>
        <taxon>Scarabaeiformia</taxon>
        <taxon>Scarabaeidae</taxon>
        <taxon>Dynastinae</taxon>
        <taxon>Oryctes</taxon>
    </lineage>
</organism>
<feature type="coiled-coil region" evidence="7">
    <location>
        <begin position="736"/>
        <end position="861"/>
    </location>
</feature>
<evidence type="ECO:0000256" key="8">
    <source>
        <dbReference type="SAM" id="MobiDB-lite"/>
    </source>
</evidence>
<dbReference type="EC" id="2.3.2.27" evidence="6"/>
<dbReference type="GO" id="GO:0006325">
    <property type="term" value="P:chromatin organization"/>
    <property type="evidence" value="ECO:0007669"/>
    <property type="project" value="UniProtKB-KW"/>
</dbReference>
<evidence type="ECO:0000259" key="9">
    <source>
        <dbReference type="Pfam" id="PF26052"/>
    </source>
</evidence>
<keyword evidence="2 6" id="KW-0479">Metal-binding</keyword>
<dbReference type="GO" id="GO:0033503">
    <property type="term" value="C:HULC complex"/>
    <property type="evidence" value="ECO:0007669"/>
    <property type="project" value="TreeGrafter"/>
</dbReference>
<dbReference type="Pfam" id="PF26095">
    <property type="entry name" value="CC_Bre1"/>
    <property type="match status" value="1"/>
</dbReference>
<evidence type="ECO:0000313" key="12">
    <source>
        <dbReference type="Proteomes" id="UP000051574"/>
    </source>
</evidence>
<name>A0A0T6AZV0_9SCAR</name>
<protein>
    <recommendedName>
        <fullName evidence="6">E3 ubiquitin protein ligase</fullName>
        <ecNumber evidence="6">2.3.2.27</ecNumber>
    </recommendedName>
</protein>
<dbReference type="GO" id="GO:0005634">
    <property type="term" value="C:nucleus"/>
    <property type="evidence" value="ECO:0007669"/>
    <property type="project" value="UniProtKB-SubCell"/>
</dbReference>
<evidence type="ECO:0000256" key="3">
    <source>
        <dbReference type="ARBA" id="ARBA00022771"/>
    </source>
</evidence>
<dbReference type="GO" id="GO:0008270">
    <property type="term" value="F:zinc ion binding"/>
    <property type="evidence" value="ECO:0007669"/>
    <property type="project" value="UniProtKB-KW"/>
</dbReference>
<keyword evidence="3 6" id="KW-0863">Zinc-finger</keyword>
<dbReference type="InterPro" id="IPR013956">
    <property type="entry name" value="E3_ubiquit_lig_Bre1"/>
</dbReference>
<dbReference type="UniPathway" id="UPA00143"/>
<reference evidence="11 12" key="1">
    <citation type="submission" date="2015-09" db="EMBL/GenBank/DDBJ databases">
        <title>Draft genome of the scarab beetle Oryctes borbonicus.</title>
        <authorList>
            <person name="Meyer J.M."/>
            <person name="Markov G.V."/>
            <person name="Baskaran P."/>
            <person name="Herrmann M."/>
            <person name="Sommer R.J."/>
            <person name="Roedelsperger C."/>
        </authorList>
    </citation>
    <scope>NUCLEOTIDE SEQUENCE [LARGE SCALE GENOMIC DNA]</scope>
    <source>
        <strain evidence="11">OB123</strain>
        <tissue evidence="11">Whole animal</tissue>
    </source>
</reference>
<sequence>MSKRHVEDSGSSQPPVKKVHFEPHLIGPVSTLEEMDIKVLQFQNKKLAQRIEQRHRTESELRQRIEQLEKRQTQDDAVLNVVNRYWNQLNEDIRILLQRFDAETADESENKNENEATTSFLMQLSTWDKEELDDKLANRVQVSKRAVAKLIQAFDRLMQRNEKITLALKGELEGQDAPSVEDVTRQANILLQAENRNLQALNTGLHEKYHTCNLKMTELQDSVTAKDTAIAELRNQTEDLQYELEKVRSRNDKLENHLAEAIEKLKTYHQLHGDPDKGEKSKPVQSTVSQAKLEDLTKEIEELREISNNRLQELDKLHQTHRETLKEVEKLKMDIRQLPESVIVETTEYKCLQSQFSVLYNESMQLKTQLDEARQQLQTSKNAHLRNIELMESEELMAQKKLRQEVMQLEDVLAQLRKEYEMLRIEFEQNLAANEQTGPINREMRHLITSLQNNTQQLKGEVHRYKRKYKEANAEIPKLRKEIEDLTAKLGQQQAANQDSKENIKQELIKEEENSSGDGNIQIKDEPSGTPTIKKENEEETEATEEGDDKDKSGTSGSSPGAKKDGAKQKDAAKKDPNTKSEKEHREAQRAKEAKIAENEMIRDLKAQLKKALNEQKEMKLLLDMYKSVTKEQRDKVQLMAAEKKLRTEVEEMRQQLKKIQESKREDRKKLADEEALRKIKQLEEQKYELQKQVASQKPVDGNWAGHNVLHQMRPFVGSHEEEALLNEMEVTGQAFEDMQEQNSRLIQQLREKDDANFKLMTERIKSNQLHKLAREEKDVLKEQVSTLTQQVETANLVVRKLEEKERILQNTLATVEKELTLRQQAMEMHKRKAIESAQSAADLKLHLEKYHSQMKEAQQVVAEKTSSLEAEAYKTKR</sequence>
<dbReference type="PANTHER" id="PTHR23163">
    <property type="entry name" value="RING FINGER PROTEIN-RELATED"/>
    <property type="match status" value="1"/>
</dbReference>
<dbReference type="InterPro" id="IPR058642">
    <property type="entry name" value="BRE1A/B-like_dom"/>
</dbReference>
<feature type="non-terminal residue" evidence="11">
    <location>
        <position position="878"/>
    </location>
</feature>
<dbReference type="GO" id="GO:0061630">
    <property type="term" value="F:ubiquitin protein ligase activity"/>
    <property type="evidence" value="ECO:0007669"/>
    <property type="project" value="UniProtKB-EC"/>
</dbReference>
<comment type="pathway">
    <text evidence="6">Protein modification; protein ubiquitination.</text>
</comment>
<evidence type="ECO:0000259" key="10">
    <source>
        <dbReference type="Pfam" id="PF26095"/>
    </source>
</evidence>
<feature type="region of interest" description="Disordered" evidence="8">
    <location>
        <begin position="510"/>
        <end position="599"/>
    </location>
</feature>
<dbReference type="InterPro" id="IPR058643">
    <property type="entry name" value="BRE1-like_CC"/>
</dbReference>
<keyword evidence="4 6" id="KW-0862">Zinc</keyword>
<keyword evidence="6" id="KW-0833">Ubl conjugation pathway</keyword>
<keyword evidence="5 6" id="KW-0539">Nucleus</keyword>
<evidence type="ECO:0000256" key="2">
    <source>
        <dbReference type="ARBA" id="ARBA00022723"/>
    </source>
</evidence>
<evidence type="ECO:0000256" key="4">
    <source>
        <dbReference type="ARBA" id="ARBA00022833"/>
    </source>
</evidence>
<proteinExistence type="inferred from homology"/>
<dbReference type="Pfam" id="PF26052">
    <property type="entry name" value="BRE1B"/>
    <property type="match status" value="1"/>
</dbReference>
<dbReference type="GO" id="GO:0016567">
    <property type="term" value="P:protein ubiquitination"/>
    <property type="evidence" value="ECO:0007669"/>
    <property type="project" value="UniProtKB-UniRule"/>
</dbReference>
<feature type="compositionally biased region" description="Basic and acidic residues" evidence="8">
    <location>
        <begin position="523"/>
        <end position="537"/>
    </location>
</feature>
<evidence type="ECO:0000256" key="1">
    <source>
        <dbReference type="ARBA" id="ARBA00004123"/>
    </source>
</evidence>
<feature type="domain" description="BRE1-like coiled-coil containing" evidence="10">
    <location>
        <begin position="67"/>
        <end position="153"/>
    </location>
</feature>
<feature type="domain" description="BRE1A/B-like" evidence="9">
    <location>
        <begin position="340"/>
        <end position="487"/>
    </location>
</feature>
<keyword evidence="6" id="KW-0808">Transferase</keyword>
<dbReference type="Proteomes" id="UP000051574">
    <property type="component" value="Unassembled WGS sequence"/>
</dbReference>
<feature type="coiled-coil region" evidence="7">
    <location>
        <begin position="363"/>
        <end position="503"/>
    </location>
</feature>
<dbReference type="OrthoDB" id="10266039at2759"/>
<keyword evidence="12" id="KW-1185">Reference proteome</keyword>
<evidence type="ECO:0000256" key="7">
    <source>
        <dbReference type="SAM" id="Coils"/>
    </source>
</evidence>
<feature type="compositionally biased region" description="Acidic residues" evidence="8">
    <location>
        <begin position="538"/>
        <end position="548"/>
    </location>
</feature>
<feature type="region of interest" description="Disordered" evidence="8">
    <location>
        <begin position="1"/>
        <end position="22"/>
    </location>
</feature>
<keyword evidence="6" id="KW-0156">Chromatin regulator</keyword>
<keyword evidence="6 7" id="KW-0175">Coiled coil</keyword>
<dbReference type="Gene3D" id="1.20.5.1700">
    <property type="match status" value="1"/>
</dbReference>
<comment type="catalytic activity">
    <reaction evidence="6">
        <text>S-ubiquitinyl-[E2 ubiquitin-conjugating enzyme]-L-cysteine + [acceptor protein]-L-lysine = [E2 ubiquitin-conjugating enzyme]-L-cysteine + N(6)-ubiquitinyl-[acceptor protein]-L-lysine.</text>
        <dbReference type="EC" id="2.3.2.27"/>
    </reaction>
</comment>
<feature type="compositionally biased region" description="Basic and acidic residues" evidence="8">
    <location>
        <begin position="562"/>
        <end position="599"/>
    </location>
</feature>
<evidence type="ECO:0000256" key="6">
    <source>
        <dbReference type="RuleBase" id="RU365038"/>
    </source>
</evidence>
<dbReference type="AlphaFoldDB" id="A0A0T6AZV0"/>
<evidence type="ECO:0000313" key="11">
    <source>
        <dbReference type="EMBL" id="KRT80616.1"/>
    </source>
</evidence>
<evidence type="ECO:0000256" key="5">
    <source>
        <dbReference type="ARBA" id="ARBA00023242"/>
    </source>
</evidence>
<comment type="subcellular location">
    <subcellularLocation>
        <location evidence="1 6">Nucleus</location>
    </subcellularLocation>
</comment>